<dbReference type="CDD" id="cd06261">
    <property type="entry name" value="TM_PBP2"/>
    <property type="match status" value="1"/>
</dbReference>
<keyword evidence="10 13" id="KW-0472">Membrane</keyword>
<dbReference type="NCBIfam" id="TIGR00363">
    <property type="entry name" value="MetQ/NlpA family lipoprotein"/>
    <property type="match status" value="1"/>
</dbReference>
<keyword evidence="12" id="KW-0449">Lipoprotein</keyword>
<keyword evidence="7 13" id="KW-0812">Transmembrane</keyword>
<dbReference type="Pfam" id="PF03180">
    <property type="entry name" value="Lipoprotein_9"/>
    <property type="match status" value="1"/>
</dbReference>
<evidence type="ECO:0000256" key="13">
    <source>
        <dbReference type="RuleBase" id="RU363032"/>
    </source>
</evidence>
<proteinExistence type="inferred from homology"/>
<protein>
    <submittedName>
        <fullName evidence="15">D-methionine transport system substrate-binding protein</fullName>
    </submittedName>
</protein>
<evidence type="ECO:0000256" key="7">
    <source>
        <dbReference type="ARBA" id="ARBA00022692"/>
    </source>
</evidence>
<comment type="caution">
    <text evidence="15">The sequence shown here is derived from an EMBL/GenBank/DDBJ whole genome shotgun (WGS) entry which is preliminary data.</text>
</comment>
<evidence type="ECO:0000313" key="15">
    <source>
        <dbReference type="EMBL" id="RDI44823.1"/>
    </source>
</evidence>
<dbReference type="Proteomes" id="UP000254720">
    <property type="component" value="Unassembled WGS sequence"/>
</dbReference>
<dbReference type="SUPFAM" id="SSF53850">
    <property type="entry name" value="Periplasmic binding protein-like II"/>
    <property type="match status" value="1"/>
</dbReference>
<feature type="transmembrane region" description="Helical" evidence="13">
    <location>
        <begin position="186"/>
        <end position="206"/>
    </location>
</feature>
<name>A0A370GSB0_9COXI</name>
<evidence type="ECO:0000256" key="1">
    <source>
        <dbReference type="ARBA" id="ARBA00004635"/>
    </source>
</evidence>
<evidence type="ECO:0000256" key="4">
    <source>
        <dbReference type="ARBA" id="ARBA00008973"/>
    </source>
</evidence>
<keyword evidence="9 13" id="KW-1133">Transmembrane helix</keyword>
<feature type="transmembrane region" description="Helical" evidence="13">
    <location>
        <begin position="17"/>
        <end position="40"/>
    </location>
</feature>
<evidence type="ECO:0000259" key="14">
    <source>
        <dbReference type="PROSITE" id="PS50928"/>
    </source>
</evidence>
<evidence type="ECO:0000256" key="2">
    <source>
        <dbReference type="ARBA" id="ARBA00004651"/>
    </source>
</evidence>
<dbReference type="OrthoDB" id="9812878at2"/>
<feature type="transmembrane region" description="Helical" evidence="13">
    <location>
        <begin position="82"/>
        <end position="105"/>
    </location>
</feature>
<dbReference type="GO" id="GO:0005886">
    <property type="term" value="C:plasma membrane"/>
    <property type="evidence" value="ECO:0007669"/>
    <property type="project" value="UniProtKB-SubCell"/>
</dbReference>
<evidence type="ECO:0000256" key="10">
    <source>
        <dbReference type="ARBA" id="ARBA00023136"/>
    </source>
</evidence>
<comment type="similarity">
    <text evidence="3">Belongs to the binding-protein-dependent transport system permease family. CysTW subfamily.</text>
</comment>
<keyword evidence="16" id="KW-1185">Reference proteome</keyword>
<keyword evidence="6" id="KW-1003">Cell membrane</keyword>
<feature type="transmembrane region" description="Helical" evidence="13">
    <location>
        <begin position="218"/>
        <end position="236"/>
    </location>
</feature>
<dbReference type="SUPFAM" id="SSF161098">
    <property type="entry name" value="MetI-like"/>
    <property type="match status" value="1"/>
</dbReference>
<evidence type="ECO:0000256" key="5">
    <source>
        <dbReference type="ARBA" id="ARBA00022448"/>
    </source>
</evidence>
<evidence type="ECO:0000256" key="3">
    <source>
        <dbReference type="ARBA" id="ARBA00007069"/>
    </source>
</evidence>
<evidence type="ECO:0000313" key="16">
    <source>
        <dbReference type="Proteomes" id="UP000254720"/>
    </source>
</evidence>
<evidence type="ECO:0000256" key="8">
    <source>
        <dbReference type="ARBA" id="ARBA00022729"/>
    </source>
</evidence>
<evidence type="ECO:0000256" key="12">
    <source>
        <dbReference type="ARBA" id="ARBA00023288"/>
    </source>
</evidence>
<keyword evidence="11" id="KW-0564">Palmitate</keyword>
<keyword evidence="8" id="KW-0732">Signal</keyword>
<dbReference type="PANTHER" id="PTHR30429:SF1">
    <property type="entry name" value="D-METHIONINE-BINDING LIPOPROTEIN METQ-RELATED"/>
    <property type="match status" value="1"/>
</dbReference>
<evidence type="ECO:0000256" key="11">
    <source>
        <dbReference type="ARBA" id="ARBA00023139"/>
    </source>
</evidence>
<dbReference type="EMBL" id="QQAX01000008">
    <property type="protein sequence ID" value="RDI44823.1"/>
    <property type="molecule type" value="Genomic_DNA"/>
</dbReference>
<dbReference type="PANTHER" id="PTHR30429">
    <property type="entry name" value="D-METHIONINE-BINDING LIPOPROTEIN METQ"/>
    <property type="match status" value="1"/>
</dbReference>
<dbReference type="AlphaFoldDB" id="A0A370GSB0"/>
<dbReference type="InterPro" id="IPR000515">
    <property type="entry name" value="MetI-like"/>
</dbReference>
<dbReference type="NCBIfam" id="NF008049">
    <property type="entry name" value="PRK10782.1"/>
    <property type="match status" value="1"/>
</dbReference>
<dbReference type="InterPro" id="IPR004872">
    <property type="entry name" value="Lipoprotein_NlpA"/>
</dbReference>
<dbReference type="Pfam" id="PF00528">
    <property type="entry name" value="BPD_transp_1"/>
    <property type="match status" value="1"/>
</dbReference>
<sequence>MHEIAFLPLIKATWETIYMVFIASFISILVGLMLGVFLYLTAKKQTLENTFIHRLLGTIVNVTRSVPFIILMISIIPLTRFLVGTTIGTNAAIVPLTLAAIPFFARVAENALAQVPYGLIEAAHAMGASTWQTVTKVLIPESLPALIRGATLTVIGLIGYSAMAGVVGGGGLGELAINYGYQQFNIAVMLETVIILIALVQLIQMLGDTLAKRRRVKALFYASVLLWAACFTYEFWPSAASHTNTLRIGIMSGSPEKIMAVAQQVAQKEYGLHLQIVTFSDYVQPNTALNNGSIDANIFQHGPYLEAQIKAHHYPLTAIAKTFVYPMGFYSQTITHLSQLKEGAVIAIPNDPSNGGRALLILQKAGLIKLKAGSGTLATVRDITDNPRHLQFKVMDAAQLPRVLKDADLVAITNDFVGPAGLSIGQAVLKEGSDSPYANLIVVRDQDKTKPLIQTLVTVMHSKAVLHETEKVFPDGAAIPAWK</sequence>
<dbReference type="Gene3D" id="3.40.190.10">
    <property type="entry name" value="Periplasmic binding protein-like II"/>
    <property type="match status" value="2"/>
</dbReference>
<organism evidence="15 16">
    <name type="scientific">Aquicella lusitana</name>
    <dbReference type="NCBI Taxonomy" id="254246"/>
    <lineage>
        <taxon>Bacteria</taxon>
        <taxon>Pseudomonadati</taxon>
        <taxon>Pseudomonadota</taxon>
        <taxon>Gammaproteobacteria</taxon>
        <taxon>Legionellales</taxon>
        <taxon>Coxiellaceae</taxon>
        <taxon>Aquicella</taxon>
    </lineage>
</organism>
<comment type="similarity">
    <text evidence="4">Belongs to the NlpA lipoprotein family.</text>
</comment>
<evidence type="ECO:0000256" key="6">
    <source>
        <dbReference type="ARBA" id="ARBA00022475"/>
    </source>
</evidence>
<dbReference type="FunFam" id="1.10.3720.10:FF:000002">
    <property type="entry name" value="D-methionine ABC transporter permease MetI"/>
    <property type="match status" value="1"/>
</dbReference>
<feature type="transmembrane region" description="Helical" evidence="13">
    <location>
        <begin position="145"/>
        <end position="166"/>
    </location>
</feature>
<dbReference type="PROSITE" id="PS50928">
    <property type="entry name" value="ABC_TM1"/>
    <property type="match status" value="1"/>
</dbReference>
<keyword evidence="5 13" id="KW-0813">Transport</keyword>
<dbReference type="InterPro" id="IPR035906">
    <property type="entry name" value="MetI-like_sf"/>
</dbReference>
<dbReference type="CDD" id="cd13598">
    <property type="entry name" value="PBP2_lipoprotein_IlpA_like"/>
    <property type="match status" value="1"/>
</dbReference>
<feature type="domain" description="ABC transmembrane type-1" evidence="14">
    <location>
        <begin position="13"/>
        <end position="207"/>
    </location>
</feature>
<reference evidence="15 16" key="1">
    <citation type="submission" date="2018-07" db="EMBL/GenBank/DDBJ databases">
        <title>Genomic Encyclopedia of Type Strains, Phase IV (KMG-IV): sequencing the most valuable type-strain genomes for metagenomic binning, comparative biology and taxonomic classification.</title>
        <authorList>
            <person name="Goeker M."/>
        </authorList>
    </citation>
    <scope>NUCLEOTIDE SEQUENCE [LARGE SCALE GENOMIC DNA]</scope>
    <source>
        <strain evidence="15 16">DSM 16500</strain>
    </source>
</reference>
<accession>A0A370GSB0</accession>
<comment type="subcellular location">
    <subcellularLocation>
        <location evidence="2 13">Cell membrane</location>
        <topology evidence="2 13">Multi-pass membrane protein</topology>
    </subcellularLocation>
    <subcellularLocation>
        <location evidence="1">Membrane</location>
        <topology evidence="1">Lipid-anchor</topology>
    </subcellularLocation>
</comment>
<dbReference type="GO" id="GO:0055085">
    <property type="term" value="P:transmembrane transport"/>
    <property type="evidence" value="ECO:0007669"/>
    <property type="project" value="InterPro"/>
</dbReference>
<dbReference type="Gene3D" id="1.10.3720.10">
    <property type="entry name" value="MetI-like"/>
    <property type="match status" value="1"/>
</dbReference>
<feature type="transmembrane region" description="Helical" evidence="13">
    <location>
        <begin position="52"/>
        <end position="76"/>
    </location>
</feature>
<evidence type="ECO:0000256" key="9">
    <source>
        <dbReference type="ARBA" id="ARBA00022989"/>
    </source>
</evidence>
<gene>
    <name evidence="15" type="ORF">C8D86_10877</name>
</gene>